<sequence>MSLAKNSIHIVTQAKGGVGKSFISRLLIQYLRESMSVFCFDADPLNDGLVSFKGLNAHKLETKLLNGNLDSRSYYDPMFETILLKDSCFLIDSGSSTHINFINYIKGSDILNLFKEENRKIYFHVPLAGNQDFNDCYRELIKLAQLFSGNSFVVWENEFHGDLEQDYKVDQSYKSLSNIIGHVELKNLQSSPLLYDIEMMNKEKLLFNEIEENSDFFGAIIRRRLMLYKESIYKQLNDIFSD</sequence>
<gene>
    <name evidence="2" type="ORF">KPC_2601</name>
</gene>
<dbReference type="Gene3D" id="3.40.50.300">
    <property type="entry name" value="P-loop containing nucleotide triphosphate hydrolases"/>
    <property type="match status" value="1"/>
</dbReference>
<feature type="domain" description="CobQ/CobB/MinD/ParA nucleotide binding" evidence="1">
    <location>
        <begin position="10"/>
        <end position="224"/>
    </location>
</feature>
<dbReference type="EMBL" id="OOGT01000135">
    <property type="protein sequence ID" value="SPL71423.1"/>
    <property type="molecule type" value="Genomic_DNA"/>
</dbReference>
<dbReference type="OrthoDB" id="69313at2"/>
<dbReference type="Proteomes" id="UP000245974">
    <property type="component" value="Unassembled WGS sequence"/>
</dbReference>
<reference evidence="3" key="1">
    <citation type="submission" date="2018-03" db="EMBL/GenBank/DDBJ databases">
        <authorList>
            <person name="Blom J."/>
        </authorList>
    </citation>
    <scope>NUCLEOTIDE SEQUENCE [LARGE SCALE GENOMIC DNA]</scope>
    <source>
        <strain evidence="3">KPC-SM-21</strain>
    </source>
</reference>
<keyword evidence="3" id="KW-1185">Reference proteome</keyword>
<dbReference type="InParanoid" id="A0A2U3N1B4"/>
<accession>A0A2U3N1B4</accession>
<dbReference type="SUPFAM" id="SSF52540">
    <property type="entry name" value="P-loop containing nucleoside triphosphate hydrolases"/>
    <property type="match status" value="1"/>
</dbReference>
<proteinExistence type="predicted"/>
<name>A0A2U3N1B4_9GAMM</name>
<organism evidence="2 3">
    <name type="scientific">Acinetobacter stercoris</name>
    <dbReference type="NCBI Taxonomy" id="2126983"/>
    <lineage>
        <taxon>Bacteria</taxon>
        <taxon>Pseudomonadati</taxon>
        <taxon>Pseudomonadota</taxon>
        <taxon>Gammaproteobacteria</taxon>
        <taxon>Moraxellales</taxon>
        <taxon>Moraxellaceae</taxon>
        <taxon>Acinetobacter</taxon>
    </lineage>
</organism>
<evidence type="ECO:0000313" key="2">
    <source>
        <dbReference type="EMBL" id="SPL71423.1"/>
    </source>
</evidence>
<evidence type="ECO:0000313" key="3">
    <source>
        <dbReference type="Proteomes" id="UP000245974"/>
    </source>
</evidence>
<dbReference type="Pfam" id="PF01656">
    <property type="entry name" value="CbiA"/>
    <property type="match status" value="1"/>
</dbReference>
<dbReference type="InterPro" id="IPR027417">
    <property type="entry name" value="P-loop_NTPase"/>
</dbReference>
<evidence type="ECO:0000259" key="1">
    <source>
        <dbReference type="Pfam" id="PF01656"/>
    </source>
</evidence>
<protein>
    <recommendedName>
        <fullName evidence="1">CobQ/CobB/MinD/ParA nucleotide binding domain-containing protein</fullName>
    </recommendedName>
</protein>
<dbReference type="AlphaFoldDB" id="A0A2U3N1B4"/>
<dbReference type="RefSeq" id="WP_121974846.1">
    <property type="nucleotide sequence ID" value="NZ_OOGT01000135.1"/>
</dbReference>
<dbReference type="InterPro" id="IPR002586">
    <property type="entry name" value="CobQ/CobB/MinD/ParA_Nub-bd_dom"/>
</dbReference>